<dbReference type="AlphaFoldDB" id="A0A4U1B6H7"/>
<protein>
    <submittedName>
        <fullName evidence="1">Four helix bundle protein</fullName>
    </submittedName>
</protein>
<proteinExistence type="predicted"/>
<dbReference type="NCBIfam" id="TIGR02436">
    <property type="entry name" value="four helix bundle protein"/>
    <property type="match status" value="1"/>
</dbReference>
<organism evidence="1 2">
    <name type="scientific">Thalassotalea mangrovi</name>
    <dbReference type="NCBI Taxonomy" id="2572245"/>
    <lineage>
        <taxon>Bacteria</taxon>
        <taxon>Pseudomonadati</taxon>
        <taxon>Pseudomonadota</taxon>
        <taxon>Gammaproteobacteria</taxon>
        <taxon>Alteromonadales</taxon>
        <taxon>Colwelliaceae</taxon>
        <taxon>Thalassotalea</taxon>
    </lineage>
</organism>
<dbReference type="PANTHER" id="PTHR38471:SF2">
    <property type="entry name" value="FOUR HELIX BUNDLE PROTEIN"/>
    <property type="match status" value="1"/>
</dbReference>
<evidence type="ECO:0000313" key="1">
    <source>
        <dbReference type="EMBL" id="TKB46115.1"/>
    </source>
</evidence>
<name>A0A4U1B6H7_9GAMM</name>
<dbReference type="OrthoDB" id="160990at2"/>
<dbReference type="InterPro" id="IPR036583">
    <property type="entry name" value="23S_rRNA_IVS_sf"/>
</dbReference>
<dbReference type="EMBL" id="SWDB01000010">
    <property type="protein sequence ID" value="TKB46115.1"/>
    <property type="molecule type" value="Genomic_DNA"/>
</dbReference>
<dbReference type="Gene3D" id="1.20.1440.60">
    <property type="entry name" value="23S rRNA-intervening sequence"/>
    <property type="match status" value="1"/>
</dbReference>
<reference evidence="1 2" key="1">
    <citation type="submission" date="2019-04" db="EMBL/GenBank/DDBJ databases">
        <title>Thalassotalea guangxiensis sp. nov., isolated from sediment of the coastal wetland.</title>
        <authorList>
            <person name="Zheng S."/>
            <person name="Zhang D."/>
        </authorList>
    </citation>
    <scope>NUCLEOTIDE SEQUENCE [LARGE SCALE GENOMIC DNA]</scope>
    <source>
        <strain evidence="1 2">ZS-4</strain>
    </source>
</reference>
<dbReference type="InterPro" id="IPR012657">
    <property type="entry name" value="23S_rRNA-intervening_sequence"/>
</dbReference>
<dbReference type="PANTHER" id="PTHR38471">
    <property type="entry name" value="FOUR HELIX BUNDLE PROTEIN"/>
    <property type="match status" value="1"/>
</dbReference>
<evidence type="ECO:0000313" key="2">
    <source>
        <dbReference type="Proteomes" id="UP000307999"/>
    </source>
</evidence>
<dbReference type="RefSeq" id="WP_136735123.1">
    <property type="nucleotide sequence ID" value="NZ_SWDB01000010.1"/>
</dbReference>
<dbReference type="Pfam" id="PF05635">
    <property type="entry name" value="23S_rRNA_IVP"/>
    <property type="match status" value="1"/>
</dbReference>
<sequence>MRHENLKVWQKSCEFAVQVYKSTSALKDFNYRDQLTRSCLSVASNIAEGMERASAKDKLRFLVIARASLAELKTQILIGVKVAYIDEKFYRQSVTDIDQIARMLAGLIKKFEN</sequence>
<accession>A0A4U1B6H7</accession>
<dbReference type="Proteomes" id="UP000307999">
    <property type="component" value="Unassembled WGS sequence"/>
</dbReference>
<gene>
    <name evidence="1" type="ORF">E8M12_05665</name>
</gene>
<dbReference type="NCBIfam" id="NF008912">
    <property type="entry name" value="PRK12275.1-6"/>
    <property type="match status" value="1"/>
</dbReference>
<comment type="caution">
    <text evidence="1">The sequence shown here is derived from an EMBL/GenBank/DDBJ whole genome shotgun (WGS) entry which is preliminary data.</text>
</comment>
<dbReference type="SUPFAM" id="SSF158446">
    <property type="entry name" value="IVS-encoded protein-like"/>
    <property type="match status" value="1"/>
</dbReference>
<dbReference type="CDD" id="cd16377">
    <property type="entry name" value="23S_rRNA_IVP_like"/>
    <property type="match status" value="1"/>
</dbReference>
<keyword evidence="2" id="KW-1185">Reference proteome</keyword>